<dbReference type="GO" id="GO:0005783">
    <property type="term" value="C:endoplasmic reticulum"/>
    <property type="evidence" value="ECO:0007669"/>
    <property type="project" value="TreeGrafter"/>
</dbReference>
<evidence type="ECO:0000256" key="5">
    <source>
        <dbReference type="ARBA" id="ARBA00022737"/>
    </source>
</evidence>
<dbReference type="OrthoDB" id="8517835at2759"/>
<dbReference type="Gene3D" id="2.60.120.620">
    <property type="entry name" value="q2cbj1_9rhob like domain"/>
    <property type="match status" value="1"/>
</dbReference>
<evidence type="ECO:0000256" key="7">
    <source>
        <dbReference type="ARBA" id="ARBA00023002"/>
    </source>
</evidence>
<feature type="signal peptide" evidence="9">
    <location>
        <begin position="1"/>
        <end position="19"/>
    </location>
</feature>
<protein>
    <recommendedName>
        <fullName evidence="3">procollagen-proline 3-dioxygenase</fullName>
        <ecNumber evidence="3">1.14.11.7</ecNumber>
    </recommendedName>
</protein>
<feature type="chain" id="PRO_5035433062" description="procollagen-proline 3-dioxygenase" evidence="9">
    <location>
        <begin position="20"/>
        <end position="287"/>
    </location>
</feature>
<dbReference type="GO" id="GO:0032963">
    <property type="term" value="P:collagen metabolic process"/>
    <property type="evidence" value="ECO:0007669"/>
    <property type="project" value="InterPro"/>
</dbReference>
<dbReference type="InterPro" id="IPR039575">
    <property type="entry name" value="P3H"/>
</dbReference>
<evidence type="ECO:0000256" key="2">
    <source>
        <dbReference type="ARBA" id="ARBA00001962"/>
    </source>
</evidence>
<evidence type="ECO:0000256" key="1">
    <source>
        <dbReference type="ARBA" id="ARBA00001961"/>
    </source>
</evidence>
<keyword evidence="6" id="KW-0223">Dioxygenase</keyword>
<dbReference type="EC" id="1.14.11.7" evidence="3"/>
<dbReference type="GO" id="GO:0031418">
    <property type="term" value="F:L-ascorbic acid binding"/>
    <property type="evidence" value="ECO:0007669"/>
    <property type="project" value="InterPro"/>
</dbReference>
<name>A0A8J9WGW0_BRALA</name>
<dbReference type="InterPro" id="IPR044862">
    <property type="entry name" value="Pro_4_hyd_alph_FE2OG_OXY"/>
</dbReference>
<dbReference type="PROSITE" id="PS51471">
    <property type="entry name" value="FE2OG_OXY"/>
    <property type="match status" value="1"/>
</dbReference>
<dbReference type="PANTHER" id="PTHR14049:SF9">
    <property type="entry name" value="PROCOLLAGEN-PROLINE 3-DIOXYGENASE"/>
    <property type="match status" value="1"/>
</dbReference>
<organism evidence="11 12">
    <name type="scientific">Branchiostoma lanceolatum</name>
    <name type="common">Common lancelet</name>
    <name type="synonym">Amphioxus lanceolatum</name>
    <dbReference type="NCBI Taxonomy" id="7740"/>
    <lineage>
        <taxon>Eukaryota</taxon>
        <taxon>Metazoa</taxon>
        <taxon>Chordata</taxon>
        <taxon>Cephalochordata</taxon>
        <taxon>Leptocardii</taxon>
        <taxon>Amphioxiformes</taxon>
        <taxon>Branchiostomatidae</taxon>
        <taxon>Branchiostoma</taxon>
    </lineage>
</organism>
<dbReference type="EMBL" id="OV696696">
    <property type="protein sequence ID" value="CAH1239842.1"/>
    <property type="molecule type" value="Genomic_DNA"/>
</dbReference>
<evidence type="ECO:0000256" key="6">
    <source>
        <dbReference type="ARBA" id="ARBA00022964"/>
    </source>
</evidence>
<evidence type="ECO:0000313" key="12">
    <source>
        <dbReference type="Proteomes" id="UP000838412"/>
    </source>
</evidence>
<sequence>MTSSVCLVMVYIAVWLASAANTAQTPSDVVSDVTVVMGPEALKREKRVLAEGLATQGECDMMLDLAQVGVMPGEDGPFVYTDYESFEGMEVIQAAKLAQQGVVSVDSADKFLTLSEKARRFVHDYFGLQQELFFEYTHLVCRTAVTDSGSGRPQVDPSHKVHVDRCLLSYIDWSCSYQTELDQRHYSAVMFLNDDFKGGEFFFAHNATHNAQATVQPKCGRLVAFSSGPENPHGVQAVLQGRRCVLAMWYTLDKQHEELPRYEAREMVDSLLKPEGDQTNEKLKNEL</sequence>
<keyword evidence="5" id="KW-0677">Repeat</keyword>
<evidence type="ECO:0000259" key="10">
    <source>
        <dbReference type="PROSITE" id="PS51471"/>
    </source>
</evidence>
<feature type="domain" description="Fe2OG dioxygenase" evidence="10">
    <location>
        <begin position="137"/>
        <end position="252"/>
    </location>
</feature>
<dbReference type="PANTHER" id="PTHR14049">
    <property type="entry name" value="LEPRECAN 1"/>
    <property type="match status" value="1"/>
</dbReference>
<comment type="cofactor">
    <cofactor evidence="1">
        <name>L-ascorbate</name>
        <dbReference type="ChEBI" id="CHEBI:38290"/>
    </cofactor>
</comment>
<dbReference type="GO" id="GO:0005506">
    <property type="term" value="F:iron ion binding"/>
    <property type="evidence" value="ECO:0007669"/>
    <property type="project" value="InterPro"/>
</dbReference>
<evidence type="ECO:0000256" key="8">
    <source>
        <dbReference type="ARBA" id="ARBA00023004"/>
    </source>
</evidence>
<dbReference type="SMART" id="SM00702">
    <property type="entry name" value="P4Hc"/>
    <property type="match status" value="1"/>
</dbReference>
<keyword evidence="12" id="KW-1185">Reference proteome</keyword>
<gene>
    <name evidence="11" type="primary">P3H1</name>
    <name evidence="11" type="ORF">BLAG_LOCUS4009</name>
</gene>
<keyword evidence="9" id="KW-0732">Signal</keyword>
<keyword evidence="4" id="KW-0479">Metal-binding</keyword>
<evidence type="ECO:0000313" key="11">
    <source>
        <dbReference type="EMBL" id="CAH1239842.1"/>
    </source>
</evidence>
<dbReference type="Proteomes" id="UP000838412">
    <property type="component" value="Chromosome 11"/>
</dbReference>
<dbReference type="AlphaFoldDB" id="A0A8J9WGW0"/>
<dbReference type="Pfam" id="PF13640">
    <property type="entry name" value="2OG-FeII_Oxy_3"/>
    <property type="match status" value="1"/>
</dbReference>
<dbReference type="GO" id="GO:0019797">
    <property type="term" value="F:procollagen-proline 3-dioxygenase activity"/>
    <property type="evidence" value="ECO:0007669"/>
    <property type="project" value="UniProtKB-EC"/>
</dbReference>
<reference evidence="11" key="1">
    <citation type="submission" date="2022-01" db="EMBL/GenBank/DDBJ databases">
        <authorList>
            <person name="Braso-Vives M."/>
        </authorList>
    </citation>
    <scope>NUCLEOTIDE SEQUENCE</scope>
</reference>
<dbReference type="InterPro" id="IPR005123">
    <property type="entry name" value="Oxoglu/Fe-dep_dioxygenase_dom"/>
</dbReference>
<accession>A0A8J9WGW0</accession>
<evidence type="ECO:0000256" key="9">
    <source>
        <dbReference type="SAM" id="SignalP"/>
    </source>
</evidence>
<dbReference type="InterPro" id="IPR006620">
    <property type="entry name" value="Pro_4_hyd_alph"/>
</dbReference>
<keyword evidence="8" id="KW-0408">Iron</keyword>
<comment type="cofactor">
    <cofactor evidence="2">
        <name>Fe cation</name>
        <dbReference type="ChEBI" id="CHEBI:24875"/>
    </cofactor>
</comment>
<proteinExistence type="predicted"/>
<evidence type="ECO:0000256" key="4">
    <source>
        <dbReference type="ARBA" id="ARBA00022723"/>
    </source>
</evidence>
<evidence type="ECO:0000256" key="3">
    <source>
        <dbReference type="ARBA" id="ARBA00012262"/>
    </source>
</evidence>
<keyword evidence="7" id="KW-0560">Oxidoreductase</keyword>